<feature type="compositionally biased region" description="Polar residues" evidence="9">
    <location>
        <begin position="316"/>
        <end position="326"/>
    </location>
</feature>
<dbReference type="InterPro" id="IPR045147">
    <property type="entry name" value="ARI3A/B/C"/>
</dbReference>
<feature type="compositionally biased region" description="Acidic residues" evidence="9">
    <location>
        <begin position="1750"/>
        <end position="1765"/>
    </location>
</feature>
<dbReference type="GO" id="GO:0008270">
    <property type="term" value="F:zinc ion binding"/>
    <property type="evidence" value="ECO:0007669"/>
    <property type="project" value="UniProtKB-KW"/>
</dbReference>
<dbReference type="PROSITE" id="PS51011">
    <property type="entry name" value="ARID"/>
    <property type="match status" value="1"/>
</dbReference>
<dbReference type="Pfam" id="PF01388">
    <property type="entry name" value="ARID"/>
    <property type="match status" value="1"/>
</dbReference>
<feature type="compositionally biased region" description="Low complexity" evidence="9">
    <location>
        <begin position="521"/>
        <end position="547"/>
    </location>
</feature>
<evidence type="ECO:0000313" key="14">
    <source>
        <dbReference type="Proteomes" id="UP000054560"/>
    </source>
</evidence>
<feature type="domain" description="PHD-type" evidence="10">
    <location>
        <begin position="1770"/>
        <end position="1824"/>
    </location>
</feature>
<feature type="region of interest" description="Disordered" evidence="9">
    <location>
        <begin position="1652"/>
        <end position="1701"/>
    </location>
</feature>
<keyword evidence="3" id="KW-0862">Zinc</keyword>
<dbReference type="GO" id="GO:0005634">
    <property type="term" value="C:nucleus"/>
    <property type="evidence" value="ECO:0007669"/>
    <property type="project" value="TreeGrafter"/>
</dbReference>
<dbReference type="Proteomes" id="UP000054560">
    <property type="component" value="Unassembled WGS sequence"/>
</dbReference>
<dbReference type="InterPro" id="IPR001965">
    <property type="entry name" value="Znf_PHD"/>
</dbReference>
<dbReference type="STRING" id="667725.A0A0L0GF61"/>
<feature type="compositionally biased region" description="Low complexity" evidence="9">
    <location>
        <begin position="572"/>
        <end position="586"/>
    </location>
</feature>
<dbReference type="InterPro" id="IPR013083">
    <property type="entry name" value="Znf_RING/FYVE/PHD"/>
</dbReference>
<dbReference type="SUPFAM" id="SSF57903">
    <property type="entry name" value="FYVE/PHD zinc finger"/>
    <property type="match status" value="3"/>
</dbReference>
<dbReference type="eggNOG" id="KOG1246">
    <property type="taxonomic scope" value="Eukaryota"/>
</dbReference>
<evidence type="ECO:0000256" key="5">
    <source>
        <dbReference type="ARBA" id="ARBA00023125"/>
    </source>
</evidence>
<evidence type="ECO:0000313" key="13">
    <source>
        <dbReference type="EMBL" id="KNC87675.1"/>
    </source>
</evidence>
<feature type="region of interest" description="Disordered" evidence="9">
    <location>
        <begin position="362"/>
        <end position="589"/>
    </location>
</feature>
<dbReference type="PANTHER" id="PTHR15348">
    <property type="entry name" value="AT-RICH INTERACTIVE DOMAIN-CONTAINING PROTEIN ARID DOMAIN- CONTAINING PROTEIN DEAD RINGER PROTEIN B-CELL REGULATOR OF IGH TRANSCRIPTION BRIGHT"/>
    <property type="match status" value="1"/>
</dbReference>
<feature type="region of interest" description="Disordered" evidence="9">
    <location>
        <begin position="965"/>
        <end position="1046"/>
    </location>
</feature>
<keyword evidence="4" id="KW-0805">Transcription regulation</keyword>
<reference evidence="13 14" key="1">
    <citation type="submission" date="2011-02" db="EMBL/GenBank/DDBJ databases">
        <title>The Genome Sequence of Sphaeroforma arctica JP610.</title>
        <authorList>
            <consortium name="The Broad Institute Genome Sequencing Platform"/>
            <person name="Russ C."/>
            <person name="Cuomo C."/>
            <person name="Young S.K."/>
            <person name="Zeng Q."/>
            <person name="Gargeya S."/>
            <person name="Alvarado L."/>
            <person name="Berlin A."/>
            <person name="Chapman S.B."/>
            <person name="Chen Z."/>
            <person name="Freedman E."/>
            <person name="Gellesch M."/>
            <person name="Goldberg J."/>
            <person name="Griggs A."/>
            <person name="Gujja S."/>
            <person name="Heilman E."/>
            <person name="Heiman D."/>
            <person name="Howarth C."/>
            <person name="Mehta T."/>
            <person name="Neiman D."/>
            <person name="Pearson M."/>
            <person name="Roberts A."/>
            <person name="Saif S."/>
            <person name="Shea T."/>
            <person name="Shenoy N."/>
            <person name="Sisk P."/>
            <person name="Stolte C."/>
            <person name="Sykes S."/>
            <person name="White J."/>
            <person name="Yandava C."/>
            <person name="Burger G."/>
            <person name="Gray M.W."/>
            <person name="Holland P.W.H."/>
            <person name="King N."/>
            <person name="Lang F.B.F."/>
            <person name="Roger A.J."/>
            <person name="Ruiz-Trillo I."/>
            <person name="Haas B."/>
            <person name="Nusbaum C."/>
            <person name="Birren B."/>
        </authorList>
    </citation>
    <scope>NUCLEOTIDE SEQUENCE [LARGE SCALE GENOMIC DNA]</scope>
    <source>
        <strain evidence="13 14">JP610</strain>
    </source>
</reference>
<dbReference type="EMBL" id="KQ241602">
    <property type="protein sequence ID" value="KNC87675.1"/>
    <property type="molecule type" value="Genomic_DNA"/>
</dbReference>
<feature type="compositionally biased region" description="Polar residues" evidence="9">
    <location>
        <begin position="443"/>
        <end position="459"/>
    </location>
</feature>
<feature type="region of interest" description="Disordered" evidence="9">
    <location>
        <begin position="198"/>
        <end position="255"/>
    </location>
</feature>
<feature type="compositionally biased region" description="Polar residues" evidence="9">
    <location>
        <begin position="548"/>
        <end position="560"/>
    </location>
</feature>
<dbReference type="SMART" id="SM01014">
    <property type="entry name" value="ARID"/>
    <property type="match status" value="1"/>
</dbReference>
<dbReference type="Gene3D" id="3.30.40.10">
    <property type="entry name" value="Zinc/RING finger domain, C3HC4 (zinc finger)"/>
    <property type="match status" value="3"/>
</dbReference>
<dbReference type="InterPro" id="IPR019786">
    <property type="entry name" value="Zinc_finger_PHD-type_CS"/>
</dbReference>
<feature type="compositionally biased region" description="Low complexity" evidence="9">
    <location>
        <begin position="995"/>
        <end position="1007"/>
    </location>
</feature>
<dbReference type="InterPro" id="IPR036431">
    <property type="entry name" value="ARID_dom_sf"/>
</dbReference>
<keyword evidence="5" id="KW-0238">DNA-binding</keyword>
<feature type="compositionally biased region" description="Polar residues" evidence="9">
    <location>
        <begin position="625"/>
        <end position="658"/>
    </location>
</feature>
<feature type="compositionally biased region" description="Low complexity" evidence="9">
    <location>
        <begin position="238"/>
        <end position="249"/>
    </location>
</feature>
<dbReference type="GeneID" id="25900750"/>
<feature type="compositionally biased region" description="Basic and acidic residues" evidence="9">
    <location>
        <begin position="1667"/>
        <end position="1692"/>
    </location>
</feature>
<evidence type="ECO:0000256" key="9">
    <source>
        <dbReference type="SAM" id="MobiDB-lite"/>
    </source>
</evidence>
<evidence type="ECO:0000259" key="10">
    <source>
        <dbReference type="PROSITE" id="PS50016"/>
    </source>
</evidence>
<feature type="compositionally biased region" description="Low complexity" evidence="9">
    <location>
        <begin position="460"/>
        <end position="511"/>
    </location>
</feature>
<dbReference type="CDD" id="cd16100">
    <property type="entry name" value="ARID"/>
    <property type="match status" value="1"/>
</dbReference>
<dbReference type="Gene3D" id="2.60.120.650">
    <property type="entry name" value="Cupin"/>
    <property type="match status" value="1"/>
</dbReference>
<feature type="compositionally biased region" description="Low complexity" evidence="9">
    <location>
        <begin position="368"/>
        <end position="386"/>
    </location>
</feature>
<evidence type="ECO:0000256" key="3">
    <source>
        <dbReference type="ARBA" id="ARBA00022833"/>
    </source>
</evidence>
<evidence type="ECO:0000256" key="7">
    <source>
        <dbReference type="ARBA" id="ARBA00023242"/>
    </source>
</evidence>
<dbReference type="PROSITE" id="PS50016">
    <property type="entry name" value="ZF_PHD_2"/>
    <property type="match status" value="3"/>
</dbReference>
<dbReference type="PROSITE" id="PS51183">
    <property type="entry name" value="JMJN"/>
    <property type="match status" value="1"/>
</dbReference>
<feature type="domain" description="JmjN" evidence="12">
    <location>
        <begin position="1"/>
        <end position="47"/>
    </location>
</feature>
<feature type="compositionally biased region" description="Basic residues" evidence="9">
    <location>
        <begin position="908"/>
        <end position="917"/>
    </location>
</feature>
<dbReference type="SUPFAM" id="SSF46774">
    <property type="entry name" value="ARID-like"/>
    <property type="match status" value="1"/>
</dbReference>
<feature type="domain" description="PHD-type" evidence="10">
    <location>
        <begin position="1053"/>
        <end position="1106"/>
    </location>
</feature>
<dbReference type="SMART" id="SM00249">
    <property type="entry name" value="PHD"/>
    <property type="match status" value="3"/>
</dbReference>
<feature type="compositionally biased region" description="Polar residues" evidence="9">
    <location>
        <begin position="983"/>
        <end position="994"/>
    </location>
</feature>
<evidence type="ECO:0000256" key="6">
    <source>
        <dbReference type="ARBA" id="ARBA00023163"/>
    </source>
</evidence>
<dbReference type="InterPro" id="IPR011011">
    <property type="entry name" value="Znf_FYVE_PHD"/>
</dbReference>
<feature type="compositionally biased region" description="Low complexity" evidence="9">
    <location>
        <begin position="415"/>
        <end position="442"/>
    </location>
</feature>
<evidence type="ECO:0000256" key="2">
    <source>
        <dbReference type="ARBA" id="ARBA00022771"/>
    </source>
</evidence>
<name>A0A0L0GF61_9EUKA</name>
<protein>
    <submittedName>
        <fullName evidence="13">Uncharacterized protein</fullName>
    </submittedName>
</protein>
<feature type="compositionally biased region" description="Low complexity" evidence="9">
    <location>
        <begin position="667"/>
        <end position="697"/>
    </location>
</feature>
<dbReference type="Gene3D" id="1.10.150.60">
    <property type="entry name" value="ARID DNA-binding domain"/>
    <property type="match status" value="1"/>
</dbReference>
<feature type="region of interest" description="Disordered" evidence="9">
    <location>
        <begin position="1746"/>
        <end position="1765"/>
    </location>
</feature>
<sequence>MGNSTTIAPQFQHSYAVVNPPLTQSIRPEAEVYGICRIVPPDGWKPPFALDKDEFVFETRKQDLNQLEGQNRLRRQFFDMLSSFHTGRGVPMAKKRIQRREVDPYELHRLIQEFGGVDYVTEKRLWSNIGEAMGFDRMVCTSLGFQLREAYEVLLRPYEVFVAERKAENEKIRNEKNTIFKSKRVLANASASSLAARATKAVLPDSEKDSNELASGLKSNKRICPANRRRNNTEPTTSVDSVPRVSSAPRPRRAAQQLTYQSQCYNDGRDKAVVKKIYNSALSDNRLEIFESALGRLGSNKITSEIIRGLPMPKSGRNSPCFQSTAKPDGRQSHIPPQAQPLRQAQVRPQLLPCPQAQVQLPSRMQPQSEVQVRSDSQSQSQGQEQFIPVPMSEAKRQTQAQLQARPGVQVESHPQVQPKLQAQLQQQMPTQGTQTQPGDTQAHPQPQSQTLLRPQTPTQLQSEPQLTSQLQPQPKPQPQLQSQPQSQPQLQSQPKPQPQLQSQPQQLPQPQLQPQPHTHPQPQQGQAQPPISSQQQPQPQPQLQQSRLIGQSPPGQIQTRPHPHPLPPSQSHPHPDSQPQQQVQPCTDHINESPSVLKAIEVALRARRANSSVPVGGAIALPSKPQNSVSSASNISTAAQPQGLATKQAPTAAQNRLTPGAPPTQTPNLIPNPNQILNPNRVSNSNPNSNLNSKPTPHAQVNVGVQGYIRMPAAVPVYSHAQTHWQRAPVQPRMPFPRQAAVHPHTGLTAQTDIRPQQTGVRPHPGIPLQPGVRPLGFPHLSQHPPPRPHEPYMHAQAQLHYNAHMRAMQQHPLMRGPHPHPGVGMGHMPIMPVQYGMQRAPLCAQGVAGIAQKAGRSTNGMPLATAISPTETGGVKDNRANNGSSGNTKGGGKRKAEKTPTSKGAKGPKAKKRNRIRSDTGQGGVLVTSTRSGRTTKHLKSAYTCDLESSDSFDSDYGDMYEYVPAGTRKTPTAQKKRARTPTSTQKPTHQSPAPAQAMAKAQAAVQGSSIDHASSSPDHPTKANTNASVQRVTGRARGRVVSREGSLQPGEFCKACEQSHDDDQILLCDGGYGCNNGYHMYCLRPPLDRVPSGIWICPECLELVVPQVTSISPTHSSNNLSQYNPQRCKQAELDKDYSFGSGKTRRIKEFQIFADSFAAKVMGTDSPSIAEVEKQFWGLLNNPFHEMAVEYGADLHSKTLGSGFPCYSHRAALALDVTSIQEDLDRALLHMRWLKNVRDELQRKKWSQPNTVIALLNQGTAAHREGREMNQLKGVIGKYRQWKRNTAKAINHQSQNVDTLSALLDTRQTIPLAKCDLMLRLEDRVQITLSWNQRAEGLLAGRDGPVDLNDVRAHIHAGDCIKNMNLPLRIELAGLLRAPDQWFQQVKRTFCKKNTVASTTPEALVQQLQKRLTRSTQNILALRRTYARGSDDRLCVPDCRGEGFMVHCELCQNWYHGVCIKLRPHEVRVSRWFCRECKFANLRQPSEADVTRLVNEGSELNIKLPLLDTLGALLVKGSAWRARARAFLSKESDSELQSICIAMDMLDIDYHNERLLIEGRLKRLEARAEVQQATTVSKAQTKTKESATRLTVPKGISLQAIHSARTQTDSNHKAQVACVSQGPIDTQTASVLLDNLPTSRQGCEAVRDPCTATPASNAPCDVSGDARESGRTDDVTGTEDGDRVLDPKGGESLGQRGSEFGYLRQIGTNCSDRDRGNPKSLEAKTELPADIGIQQLTAILERAGATPEDEDRSISSEDEEEDDMDSARHCVCNLPYKTVEHDCMIQCERCDDWFHNTCVSVTEIQANRDTFVFICPGCIVGINPVAPTAAAAIVSIELPHYQVVPSYNKNTKADEPCPQQSTDTVC</sequence>
<feature type="compositionally biased region" description="Polar residues" evidence="9">
    <location>
        <begin position="1008"/>
        <end position="1034"/>
    </location>
</feature>
<dbReference type="InterPro" id="IPR013637">
    <property type="entry name" value="Lys_sp_deMease-like_dom"/>
</dbReference>
<accession>A0A0L0GF61</accession>
<dbReference type="SMART" id="SM00545">
    <property type="entry name" value="JmjN"/>
    <property type="match status" value="1"/>
</dbReference>
<dbReference type="RefSeq" id="XP_014161577.1">
    <property type="nucleotide sequence ID" value="XM_014306102.1"/>
</dbReference>
<dbReference type="GO" id="GO:0003677">
    <property type="term" value="F:DNA binding"/>
    <property type="evidence" value="ECO:0007669"/>
    <property type="project" value="UniProtKB-KW"/>
</dbReference>
<keyword evidence="1" id="KW-0479">Metal-binding</keyword>
<proteinExistence type="predicted"/>
<keyword evidence="7" id="KW-0539">Nucleus</keyword>
<dbReference type="InterPro" id="IPR001606">
    <property type="entry name" value="ARID_dom"/>
</dbReference>
<feature type="region of interest" description="Disordered" evidence="9">
    <location>
        <begin position="308"/>
        <end position="337"/>
    </location>
</feature>
<evidence type="ECO:0000256" key="8">
    <source>
        <dbReference type="PROSITE-ProRule" id="PRU00146"/>
    </source>
</evidence>
<dbReference type="GO" id="GO:0006357">
    <property type="term" value="P:regulation of transcription by RNA polymerase II"/>
    <property type="evidence" value="ECO:0007669"/>
    <property type="project" value="InterPro"/>
</dbReference>
<dbReference type="PROSITE" id="PS01359">
    <property type="entry name" value="ZF_PHD_1"/>
    <property type="match status" value="1"/>
</dbReference>
<feature type="region of interest" description="Disordered" evidence="9">
    <location>
        <begin position="612"/>
        <end position="697"/>
    </location>
</feature>
<keyword evidence="2 8" id="KW-0863">Zinc-finger</keyword>
<dbReference type="PANTHER" id="PTHR15348:SF0">
    <property type="entry name" value="PROTEIN DEAD RINGER"/>
    <property type="match status" value="1"/>
</dbReference>
<evidence type="ECO:0000256" key="1">
    <source>
        <dbReference type="ARBA" id="ARBA00022723"/>
    </source>
</evidence>
<evidence type="ECO:0000256" key="4">
    <source>
        <dbReference type="ARBA" id="ARBA00023015"/>
    </source>
</evidence>
<dbReference type="InterPro" id="IPR003349">
    <property type="entry name" value="JmjN"/>
</dbReference>
<organism evidence="13 14">
    <name type="scientific">Sphaeroforma arctica JP610</name>
    <dbReference type="NCBI Taxonomy" id="667725"/>
    <lineage>
        <taxon>Eukaryota</taxon>
        <taxon>Ichthyosporea</taxon>
        <taxon>Ichthyophonida</taxon>
        <taxon>Sphaeroforma</taxon>
    </lineage>
</organism>
<keyword evidence="14" id="KW-1185">Reference proteome</keyword>
<dbReference type="OrthoDB" id="5587087at2759"/>
<evidence type="ECO:0000259" key="11">
    <source>
        <dbReference type="PROSITE" id="PS51011"/>
    </source>
</evidence>
<dbReference type="InterPro" id="IPR019787">
    <property type="entry name" value="Znf_PHD-finger"/>
</dbReference>
<dbReference type="Pfam" id="PF00628">
    <property type="entry name" value="PHD"/>
    <property type="match status" value="3"/>
</dbReference>
<dbReference type="SMART" id="SM00501">
    <property type="entry name" value="BRIGHT"/>
    <property type="match status" value="1"/>
</dbReference>
<feature type="domain" description="ARID" evidence="11">
    <location>
        <begin position="71"/>
        <end position="163"/>
    </location>
</feature>
<feature type="domain" description="PHD-type" evidence="10">
    <location>
        <begin position="1435"/>
        <end position="1483"/>
    </location>
</feature>
<feature type="region of interest" description="Disordered" evidence="9">
    <location>
        <begin position="861"/>
        <end position="940"/>
    </location>
</feature>
<dbReference type="Pfam" id="PF08429">
    <property type="entry name" value="PLU-1"/>
    <property type="match status" value="1"/>
</dbReference>
<evidence type="ECO:0000259" key="12">
    <source>
        <dbReference type="PROSITE" id="PS51183"/>
    </source>
</evidence>
<keyword evidence="6" id="KW-0804">Transcription</keyword>
<gene>
    <name evidence="13" type="ORF">SARC_00246</name>
</gene>